<evidence type="ECO:0000256" key="4">
    <source>
        <dbReference type="ARBA" id="ARBA00023136"/>
    </source>
</evidence>
<dbReference type="GO" id="GO:1905515">
    <property type="term" value="P:non-motile cilium assembly"/>
    <property type="evidence" value="ECO:0007669"/>
    <property type="project" value="TreeGrafter"/>
</dbReference>
<dbReference type="InterPro" id="IPR019184">
    <property type="entry name" value="Uncharacterised_TM-17"/>
</dbReference>
<sequence length="196" mass="21611">MATQSARRLLSNTVENLTVKFFPGISFNHLSGNSYGNEAVASLPLQMVLYFSTLFFPCWLGASVIMMAAKFQYVSNLYQWILVAIHTALPLIEVVRLYIGNIGNTEEKVPELAGSWLLTLLLQLPLLSFILLVPGTLPLPLDYAVNVIFLMFLVLYVVFGYKAVSTTAAHQTRLHHLYLVMGQGISDLDGDGTGQG</sequence>
<evidence type="ECO:0000256" key="1">
    <source>
        <dbReference type="ARBA" id="ARBA00004141"/>
    </source>
</evidence>
<comment type="subcellular location">
    <subcellularLocation>
        <location evidence="1">Membrane</location>
        <topology evidence="1">Multi-pass membrane protein</topology>
    </subcellularLocation>
</comment>
<accession>A0A0P4W1K6</accession>
<feature type="transmembrane region" description="Helical" evidence="5">
    <location>
        <begin position="143"/>
        <end position="164"/>
    </location>
</feature>
<dbReference type="GO" id="GO:0016020">
    <property type="term" value="C:membrane"/>
    <property type="evidence" value="ECO:0007669"/>
    <property type="project" value="UniProtKB-SubCell"/>
</dbReference>
<keyword evidence="2 5" id="KW-0812">Transmembrane</keyword>
<evidence type="ECO:0000256" key="2">
    <source>
        <dbReference type="ARBA" id="ARBA00022692"/>
    </source>
</evidence>
<dbReference type="PANTHER" id="PTHR13531">
    <property type="entry name" value="GEO07735P1-RELATED-RELATED"/>
    <property type="match status" value="1"/>
</dbReference>
<evidence type="ECO:0000256" key="3">
    <source>
        <dbReference type="ARBA" id="ARBA00022989"/>
    </source>
</evidence>
<dbReference type="EMBL" id="GDRN01095378">
    <property type="protein sequence ID" value="JAI59538.1"/>
    <property type="molecule type" value="Transcribed_RNA"/>
</dbReference>
<feature type="transmembrane region" description="Helical" evidence="5">
    <location>
        <begin position="48"/>
        <end position="71"/>
    </location>
</feature>
<dbReference type="EMBL" id="GDRN01095389">
    <property type="protein sequence ID" value="JAI59534.1"/>
    <property type="molecule type" value="Transcribed_RNA"/>
</dbReference>
<dbReference type="PANTHER" id="PTHR13531:SF6">
    <property type="entry name" value="TMEM (HUMAN TRANSMEMBRANE PROTEIN) HOMOLOG"/>
    <property type="match status" value="1"/>
</dbReference>
<organism evidence="6">
    <name type="scientific">Scylla olivacea</name>
    <name type="common">Orange mud crab</name>
    <name type="synonym">Cancer olivacea</name>
    <dbReference type="NCBI Taxonomy" id="85551"/>
    <lineage>
        <taxon>Eukaryota</taxon>
        <taxon>Metazoa</taxon>
        <taxon>Ecdysozoa</taxon>
        <taxon>Arthropoda</taxon>
        <taxon>Crustacea</taxon>
        <taxon>Multicrustacea</taxon>
        <taxon>Malacostraca</taxon>
        <taxon>Eumalacostraca</taxon>
        <taxon>Eucarida</taxon>
        <taxon>Decapoda</taxon>
        <taxon>Pleocyemata</taxon>
        <taxon>Brachyura</taxon>
        <taxon>Eubrachyura</taxon>
        <taxon>Portunoidea</taxon>
        <taxon>Portunidae</taxon>
        <taxon>Portuninae</taxon>
        <taxon>Scylla</taxon>
    </lineage>
</organism>
<proteinExistence type="predicted"/>
<dbReference type="GO" id="GO:0035869">
    <property type="term" value="C:ciliary transition zone"/>
    <property type="evidence" value="ECO:0007669"/>
    <property type="project" value="TreeGrafter"/>
</dbReference>
<evidence type="ECO:0000256" key="5">
    <source>
        <dbReference type="SAM" id="Phobius"/>
    </source>
</evidence>
<keyword evidence="4 5" id="KW-0472">Membrane</keyword>
<dbReference type="EMBL" id="GDRN01095376">
    <property type="protein sequence ID" value="JAI59539.1"/>
    <property type="molecule type" value="Transcribed_RNA"/>
</dbReference>
<feature type="transmembrane region" description="Helical" evidence="5">
    <location>
        <begin position="116"/>
        <end position="137"/>
    </location>
</feature>
<dbReference type="AlphaFoldDB" id="A0A0P4W1K6"/>
<name>A0A0P4W1K6_SCYOL</name>
<keyword evidence="3 5" id="KW-1133">Transmembrane helix</keyword>
<dbReference type="EMBL" id="GDRN01095388">
    <property type="protein sequence ID" value="JAI59535.1"/>
    <property type="molecule type" value="Transcribed_RNA"/>
</dbReference>
<evidence type="ECO:0000313" key="6">
    <source>
        <dbReference type="EMBL" id="JAI59535.1"/>
    </source>
</evidence>
<reference evidence="6" key="1">
    <citation type="submission" date="2015-09" db="EMBL/GenBank/DDBJ databases">
        <title>Scylla olivacea transcriptome.</title>
        <authorList>
            <person name="Ikhwanuddin M."/>
        </authorList>
    </citation>
    <scope>NUCLEOTIDE SEQUENCE</scope>
</reference>
<feature type="transmembrane region" description="Helical" evidence="5">
    <location>
        <begin position="77"/>
        <end position="95"/>
    </location>
</feature>
<evidence type="ECO:0008006" key="7">
    <source>
        <dbReference type="Google" id="ProtNLM"/>
    </source>
</evidence>
<protein>
    <recommendedName>
        <fullName evidence="7">Transmembrane protein 17</fullName>
    </recommendedName>
</protein>
<dbReference type="Pfam" id="PF09799">
    <property type="entry name" value="Transmemb_17"/>
    <property type="match status" value="1"/>
</dbReference>